<feature type="compositionally biased region" description="Low complexity" evidence="2">
    <location>
        <begin position="106"/>
        <end position="130"/>
    </location>
</feature>
<dbReference type="PROSITE" id="PS50245">
    <property type="entry name" value="CAP_GLY_2"/>
    <property type="match status" value="1"/>
</dbReference>
<dbReference type="Pfam" id="PF01302">
    <property type="entry name" value="CAP_GLY"/>
    <property type="match status" value="1"/>
</dbReference>
<feature type="compositionally biased region" description="Basic and acidic residues" evidence="2">
    <location>
        <begin position="133"/>
        <end position="144"/>
    </location>
</feature>
<comment type="caution">
    <text evidence="4">The sequence shown here is derived from an EMBL/GenBank/DDBJ whole genome shotgun (WGS) entry which is preliminary data.</text>
</comment>
<feature type="coiled-coil region" evidence="1">
    <location>
        <begin position="187"/>
        <end position="280"/>
    </location>
</feature>
<sequence>MDQLQEGDYVTILKDPIKNEKGFIKYVGELEGRSGTFYGIHLDNKLGTHNGTLQGKEYFNCPDGHGLFITGNHLKKASIVRDANKKTTKVTKDEPKQQKLKTSASTAAVVQKSQTQAQTQQGGNQTTKQTTLKRNESKKETVVKRTVEEQIEERLPTIEAEDIQDPQQLIKQQQEPEPQFLDHQQELDSVKQQLNALKIVANDYKLENKSLKKKVDQLEQEITEQLEDLDSYEKLIMECEQLKSDKDILTLKFQEQEATIQQLQQQVSQLQFEKELADLEIEEALVTCGANLQVGTQESSEVALKNTQLQKALGQLKQEYDDYKQQKIIEIQQYQIRLEAIPSLNEKAMKCTKLESQVKKLTEENQELCQRVDEGQALQDMIEKMTETLMKKDDIIEELRNQVKTINDEKKLDQELIQTLLDESSSLEKTLNDMQFKLDQANAQINNNSNDIQEKDLQIQRLKAKVAQLNKQFDQQRLEEDTNQNENLKKTLVDEINLKNQELLLQQRDTYKKYMKVALNNIEIRNQIALKGIIIYKSLPQDYCTKLKFNLLEPIILVRKLSEKSMLVADEFLQQLENRSDKLIREELQDLGFWMLNAHKSLSQLSDLCNIFTIYLQNQTDRESLEKVARNGILLNQFKIADTLVDMIIQCVQNEKISTQLSLSELQFAIQRINDDLSNLEIQEGAVIESLLNQIVQKYSYSIFNFKVIINQQTTSILQQITVDQLIDTLIQRCKELSKQLRYGRQCWGGYFSRKNDRFTELINYLQQLLQQDLNKLELDQYKSYISCQGESVSQSYRDRCVSIVHLLNQINQQFDEQNINEEFLSNKPTQHSYAQTSLWAQWQKELKSQLSDISYTIESEKRLKDELQKLQQEKSQMYSDCVALRKNKEALENRVVDLQIKADRVQVLENEKQRHLEKIRGFNEASELTRKEIDNLENKLKESEEIKKQLEEQITLYQQQQPKNTFLDQLQGRNYRKSGTMMLIQSSNNLDSENNFNNLQELTINKGIEAVLLKENQQLKLYKLRDEIISITSSNEQSQIDEKLLQIRKLKMKQLRSMALNEKFDARNQATRFYVKQSGIKITNTVLMDTLQAIIAV</sequence>
<evidence type="ECO:0000259" key="3">
    <source>
        <dbReference type="PROSITE" id="PS50245"/>
    </source>
</evidence>
<feature type="domain" description="CAP-Gly" evidence="3">
    <location>
        <begin position="28"/>
        <end position="70"/>
    </location>
</feature>
<name>A0A8S1K7N7_9CILI</name>
<dbReference type="OrthoDB" id="302395at2759"/>
<dbReference type="SMART" id="SM01052">
    <property type="entry name" value="CAP_GLY"/>
    <property type="match status" value="1"/>
</dbReference>
<dbReference type="InterPro" id="IPR000938">
    <property type="entry name" value="CAP-Gly_domain"/>
</dbReference>
<organism evidence="4 5">
    <name type="scientific">Paramecium sonneborni</name>
    <dbReference type="NCBI Taxonomy" id="65129"/>
    <lineage>
        <taxon>Eukaryota</taxon>
        <taxon>Sar</taxon>
        <taxon>Alveolata</taxon>
        <taxon>Ciliophora</taxon>
        <taxon>Intramacronucleata</taxon>
        <taxon>Oligohymenophorea</taxon>
        <taxon>Peniculida</taxon>
        <taxon>Parameciidae</taxon>
        <taxon>Paramecium</taxon>
    </lineage>
</organism>
<dbReference type="AlphaFoldDB" id="A0A8S1K7N7"/>
<evidence type="ECO:0000313" key="5">
    <source>
        <dbReference type="Proteomes" id="UP000692954"/>
    </source>
</evidence>
<feature type="region of interest" description="Disordered" evidence="2">
    <location>
        <begin position="84"/>
        <end position="144"/>
    </location>
</feature>
<evidence type="ECO:0000256" key="1">
    <source>
        <dbReference type="SAM" id="Coils"/>
    </source>
</evidence>
<dbReference type="Proteomes" id="UP000692954">
    <property type="component" value="Unassembled WGS sequence"/>
</dbReference>
<protein>
    <recommendedName>
        <fullName evidence="3">CAP-Gly domain-containing protein</fullName>
    </recommendedName>
</protein>
<keyword evidence="1" id="KW-0175">Coiled coil</keyword>
<evidence type="ECO:0000256" key="2">
    <source>
        <dbReference type="SAM" id="MobiDB-lite"/>
    </source>
</evidence>
<feature type="compositionally biased region" description="Basic and acidic residues" evidence="2">
    <location>
        <begin position="84"/>
        <end position="97"/>
    </location>
</feature>
<reference evidence="4" key="1">
    <citation type="submission" date="2021-01" db="EMBL/GenBank/DDBJ databases">
        <authorList>
            <consortium name="Genoscope - CEA"/>
            <person name="William W."/>
        </authorList>
    </citation>
    <scope>NUCLEOTIDE SEQUENCE</scope>
</reference>
<dbReference type="EMBL" id="CAJJDN010000005">
    <property type="protein sequence ID" value="CAD8051490.1"/>
    <property type="molecule type" value="Genomic_DNA"/>
</dbReference>
<keyword evidence="5" id="KW-1185">Reference proteome</keyword>
<feature type="coiled-coil region" evidence="1">
    <location>
        <begin position="306"/>
        <end position="498"/>
    </location>
</feature>
<feature type="coiled-coil region" evidence="1">
    <location>
        <begin position="854"/>
        <end position="961"/>
    </location>
</feature>
<gene>
    <name evidence="4" type="ORF">PSON_ATCC_30995.1.T0050601</name>
</gene>
<evidence type="ECO:0000313" key="4">
    <source>
        <dbReference type="EMBL" id="CAD8051490.1"/>
    </source>
</evidence>
<proteinExistence type="predicted"/>
<accession>A0A8S1K7N7</accession>